<dbReference type="AlphaFoldDB" id="A0A170V8D2"/>
<feature type="non-terminal residue" evidence="1">
    <location>
        <position position="129"/>
    </location>
</feature>
<sequence>DEFLKNSPEVFHSQMLSLFNRIYDFGATPPSFGRSVIFPLFKQGNMNEVSNYLLLRCSCQIIHRTLASSPGIVCYRQLPEFQSGFRRGYSAIDNLFVITNIIKLKFMQPGGKLYCFFVRLKKDSLRLCS</sequence>
<reference evidence="1" key="1">
    <citation type="submission" date="2016-04" db="EMBL/GenBank/DDBJ databases">
        <authorList>
            <person name="Calderon-Fernandez G.M.Sr."/>
        </authorList>
    </citation>
    <scope>NUCLEOTIDE SEQUENCE</scope>
    <source>
        <strain evidence="1">Int1</strain>
        <tissue evidence="1">Integument</tissue>
    </source>
</reference>
<keyword evidence="1" id="KW-0548">Nucleotidyltransferase</keyword>
<dbReference type="EMBL" id="GEMB01006933">
    <property type="protein sequence ID" value="JAR96432.1"/>
    <property type="molecule type" value="Transcribed_RNA"/>
</dbReference>
<reference evidence="1" key="2">
    <citation type="journal article" date="2017" name="J. Med. Entomol.">
        <title>Transcriptome Analysis of the Triatoma infestans (Hemiptera: Reduviidae) Integument.</title>
        <authorList>
            <person name="Calderon-Fernandez G.M."/>
            <person name="Moriconi D.E."/>
            <person name="Dulbecco A.B."/>
            <person name="Juarez M.P."/>
        </authorList>
    </citation>
    <scope>NUCLEOTIDE SEQUENCE</scope>
    <source>
        <strain evidence="1">Int1</strain>
        <tissue evidence="1">Integument</tissue>
    </source>
</reference>
<keyword evidence="1" id="KW-0808">Transferase</keyword>
<organism evidence="1">
    <name type="scientific">Triatoma infestans</name>
    <name type="common">Assassin bug</name>
    <dbReference type="NCBI Taxonomy" id="30076"/>
    <lineage>
        <taxon>Eukaryota</taxon>
        <taxon>Metazoa</taxon>
        <taxon>Ecdysozoa</taxon>
        <taxon>Arthropoda</taxon>
        <taxon>Hexapoda</taxon>
        <taxon>Insecta</taxon>
        <taxon>Pterygota</taxon>
        <taxon>Neoptera</taxon>
        <taxon>Paraneoptera</taxon>
        <taxon>Hemiptera</taxon>
        <taxon>Heteroptera</taxon>
        <taxon>Panheteroptera</taxon>
        <taxon>Cimicomorpha</taxon>
        <taxon>Reduviidae</taxon>
        <taxon>Triatominae</taxon>
        <taxon>Triatoma</taxon>
    </lineage>
</organism>
<name>A0A170V8D2_TRIIF</name>
<protein>
    <submittedName>
        <fullName evidence="1">Rna-directed dna polymerase from mobile element jockey</fullName>
    </submittedName>
</protein>
<feature type="non-terminal residue" evidence="1">
    <location>
        <position position="1"/>
    </location>
</feature>
<accession>A0A170V8D2</accession>
<keyword evidence="1" id="KW-0695">RNA-directed DNA polymerase</keyword>
<evidence type="ECO:0000313" key="1">
    <source>
        <dbReference type="EMBL" id="JAR96432.1"/>
    </source>
</evidence>
<dbReference type="GO" id="GO:0003964">
    <property type="term" value="F:RNA-directed DNA polymerase activity"/>
    <property type="evidence" value="ECO:0007669"/>
    <property type="project" value="UniProtKB-KW"/>
</dbReference>
<proteinExistence type="predicted"/>